<organism evidence="2">
    <name type="scientific">Alloyangia sp. H15</name>
    <dbReference type="NCBI Taxonomy" id="3029062"/>
    <lineage>
        <taxon>Bacteria</taxon>
        <taxon>Pseudomonadati</taxon>
        <taxon>Pseudomonadota</taxon>
        <taxon>Alphaproteobacteria</taxon>
        <taxon>Rhodobacterales</taxon>
        <taxon>Roseobacteraceae</taxon>
        <taxon>Alloyangia</taxon>
    </lineage>
</organism>
<reference evidence="2" key="1">
    <citation type="submission" date="2023-02" db="EMBL/GenBank/DDBJ databases">
        <title>Description and genomic characterization of Salipiger bruguierae sp. nov., isolated from the sediment of mangrove plant Bruguiera sexangula.</title>
        <authorList>
            <person name="Long M."/>
        </authorList>
    </citation>
    <scope>NUCLEOTIDE SEQUENCE</scope>
    <source>
        <strain evidence="2">H15</strain>
    </source>
</reference>
<dbReference type="EMBL" id="CP123384">
    <property type="protein sequence ID" value="XCC94869.1"/>
    <property type="molecule type" value="Genomic_DNA"/>
</dbReference>
<feature type="compositionally biased region" description="Basic and acidic residues" evidence="1">
    <location>
        <begin position="13"/>
        <end position="25"/>
    </location>
</feature>
<dbReference type="RefSeq" id="WP_353473700.1">
    <property type="nucleotide sequence ID" value="NZ_CP123384.1"/>
</dbReference>
<accession>A0AAU8AIR1</accession>
<evidence type="ECO:0000256" key="1">
    <source>
        <dbReference type="SAM" id="MobiDB-lite"/>
    </source>
</evidence>
<gene>
    <name evidence="2" type="ORF">PVT71_06545</name>
</gene>
<sequence length="73" mass="8069">MRQILEALFGPHHHTEPVRRGPLDHPDIARMSQRELADLPLPRMAEVETRQPAPLPRAARGASARPGLPAHCA</sequence>
<dbReference type="AlphaFoldDB" id="A0AAU8AIR1"/>
<name>A0AAU8AIR1_9RHOB</name>
<feature type="compositionally biased region" description="Low complexity" evidence="1">
    <location>
        <begin position="56"/>
        <end position="73"/>
    </location>
</feature>
<evidence type="ECO:0000313" key="2">
    <source>
        <dbReference type="EMBL" id="XCC94869.1"/>
    </source>
</evidence>
<protein>
    <submittedName>
        <fullName evidence="2">Uncharacterized protein</fullName>
    </submittedName>
</protein>
<feature type="region of interest" description="Disordered" evidence="1">
    <location>
        <begin position="1"/>
        <end position="25"/>
    </location>
</feature>
<proteinExistence type="predicted"/>
<feature type="region of interest" description="Disordered" evidence="1">
    <location>
        <begin position="48"/>
        <end position="73"/>
    </location>
</feature>